<feature type="transmembrane region" description="Helical" evidence="2">
    <location>
        <begin position="429"/>
        <end position="447"/>
    </location>
</feature>
<dbReference type="Proteomes" id="UP001057375">
    <property type="component" value="Unassembled WGS sequence"/>
</dbReference>
<keyword evidence="2" id="KW-0812">Transmembrane</keyword>
<accession>A0ABQ5JXM6</accession>
<evidence type="ECO:0008006" key="5">
    <source>
        <dbReference type="Google" id="ProtNLM"/>
    </source>
</evidence>
<feature type="transmembrane region" description="Helical" evidence="2">
    <location>
        <begin position="720"/>
        <end position="738"/>
    </location>
</feature>
<reference evidence="3" key="1">
    <citation type="submission" date="2022-03" db="EMBL/GenBank/DDBJ databases">
        <title>Draft genome sequence of Aduncisulcus paluster, a free-living microaerophilic Fornicata.</title>
        <authorList>
            <person name="Yuyama I."/>
            <person name="Kume K."/>
            <person name="Tamura T."/>
            <person name="Inagaki Y."/>
            <person name="Hashimoto T."/>
        </authorList>
    </citation>
    <scope>NUCLEOTIDE SEQUENCE</scope>
    <source>
        <strain evidence="3">NY0171</strain>
    </source>
</reference>
<feature type="transmembrane region" description="Helical" evidence="2">
    <location>
        <begin position="575"/>
        <end position="603"/>
    </location>
</feature>
<evidence type="ECO:0000256" key="1">
    <source>
        <dbReference type="SAM" id="MobiDB-lite"/>
    </source>
</evidence>
<feature type="transmembrane region" description="Helical" evidence="2">
    <location>
        <begin position="498"/>
        <end position="523"/>
    </location>
</feature>
<feature type="transmembrane region" description="Helical" evidence="2">
    <location>
        <begin position="45"/>
        <end position="62"/>
    </location>
</feature>
<feature type="transmembrane region" description="Helical" evidence="2">
    <location>
        <begin position="459"/>
        <end position="486"/>
    </location>
</feature>
<feature type="transmembrane region" description="Helical" evidence="2">
    <location>
        <begin position="535"/>
        <end position="555"/>
    </location>
</feature>
<keyword evidence="2" id="KW-1133">Transmembrane helix</keyword>
<evidence type="ECO:0000313" key="4">
    <source>
        <dbReference type="Proteomes" id="UP001057375"/>
    </source>
</evidence>
<name>A0ABQ5JXM6_9EUKA</name>
<feature type="region of interest" description="Disordered" evidence="1">
    <location>
        <begin position="1"/>
        <end position="20"/>
    </location>
</feature>
<protein>
    <recommendedName>
        <fullName evidence="5">SSD domain-containing protein</fullName>
    </recommendedName>
</protein>
<sequence length="844" mass="92925">MGKKSSHKRGKKSGKAPKEKGLKRMMQISENWADKITGSMDRFNVLWMIIGTLFFWFIAIQLQNYNLTKPFSALIQTSAERIPPSPPKYVTQDIFIHDSHLYFVNLAEKLEEIVYENGFDCSHKVHSISPLNSPISPPNNAAFVNHEALFFRVGIEVDGELSSIPSVTVILPEISASNADDLSVLAIQLVQQSVEQLMGVNPLGLVFVISTSHAAIPAMTTSIQKVGFLTTRSVILEFTDSQRAPLSVYDVLISGCEYIDTYQEFMGSNISVEDCSQALSIIAELSVNSMSTTVRTHVDTLPAYFSTLLQSVSSKALSSASSMSQLFSVLGRDSQLRPLVMSTTGREISLSLGVSESYLHKTGDLQHVVSGIVNGLSPLMSQLPIVSTAFSRQLNSGIFFDNERMRTLPLRSAPVISKPISFGSDGTRIIGIGVSVVLIVAVLVSVYTPGSIISKVISFLLAGALKLSIMIFLALIISVIIIAGLVWLGVRSNIISSIYASSSLSVVMLGIVIFIGVIFLLSSKSDIMRRCKEDALVGFLDISVAFLLIVTSIVASQTVAFTPTFIKESDFMGTFAGLGVFIIRQVATGLSAILFPLAISLLIGRMLSTIAWKFVPLIYKELKVPTDKKDQIRERTAPERARYNEAYANVQGTIESMRGILVCAMICVHVAPFRLTMRFVSVFGSHIGVASAIIVCFALYIPLWILIIPKCLANRTETKIIIFVAGAISIFAVLFALASTDNAHTRTLMKENDIELSVFIDDSNPQMYYSSVEFKWKEKEVKDEEEEEIVHIPTRIRGYVGDQLFDGRLIEDPVKFYPMKSEEEIKFKGSISLNGKRCVFNEHL</sequence>
<feature type="transmembrane region" description="Helical" evidence="2">
    <location>
        <begin position="659"/>
        <end position="677"/>
    </location>
</feature>
<proteinExistence type="predicted"/>
<evidence type="ECO:0000313" key="3">
    <source>
        <dbReference type="EMBL" id="GKT21530.1"/>
    </source>
</evidence>
<dbReference type="EMBL" id="BQXS01012323">
    <property type="protein sequence ID" value="GKT21530.1"/>
    <property type="molecule type" value="Genomic_DNA"/>
</dbReference>
<keyword evidence="4" id="KW-1185">Reference proteome</keyword>
<organism evidence="3 4">
    <name type="scientific">Aduncisulcus paluster</name>
    <dbReference type="NCBI Taxonomy" id="2918883"/>
    <lineage>
        <taxon>Eukaryota</taxon>
        <taxon>Metamonada</taxon>
        <taxon>Carpediemonas-like organisms</taxon>
        <taxon>Aduncisulcus</taxon>
    </lineage>
</organism>
<keyword evidence="2" id="KW-0472">Membrane</keyword>
<gene>
    <name evidence="3" type="ORF">ADUPG1_011931</name>
</gene>
<feature type="transmembrane region" description="Helical" evidence="2">
    <location>
        <begin position="683"/>
        <end position="708"/>
    </location>
</feature>
<evidence type="ECO:0000256" key="2">
    <source>
        <dbReference type="SAM" id="Phobius"/>
    </source>
</evidence>
<comment type="caution">
    <text evidence="3">The sequence shown here is derived from an EMBL/GenBank/DDBJ whole genome shotgun (WGS) entry which is preliminary data.</text>
</comment>
<feature type="compositionally biased region" description="Basic residues" evidence="1">
    <location>
        <begin position="1"/>
        <end position="15"/>
    </location>
</feature>